<dbReference type="InterPro" id="IPR027437">
    <property type="entry name" value="Rbsml_uS13_C"/>
</dbReference>
<dbReference type="Gene3D" id="1.10.8.50">
    <property type="match status" value="1"/>
</dbReference>
<reference evidence="10 11" key="1">
    <citation type="submission" date="2018-06" db="EMBL/GenBank/DDBJ databases">
        <title>Extensive metabolic versatility and redundancy in microbially diverse, dynamic hydrothermal sediments.</title>
        <authorList>
            <person name="Dombrowski N."/>
            <person name="Teske A."/>
            <person name="Baker B.J."/>
        </authorList>
    </citation>
    <scope>NUCLEOTIDE SEQUENCE [LARGE SCALE GENOMIC DNA]</scope>
    <source>
        <strain evidence="10">B47_G16</strain>
    </source>
</reference>
<evidence type="ECO:0000313" key="11">
    <source>
        <dbReference type="Proteomes" id="UP000279422"/>
    </source>
</evidence>
<keyword evidence="3 7" id="KW-0694">RNA-binding</keyword>
<dbReference type="FunFam" id="1.10.8.50:FF:000001">
    <property type="entry name" value="30S ribosomal protein S13"/>
    <property type="match status" value="1"/>
</dbReference>
<dbReference type="AlphaFoldDB" id="A0A497E6I8"/>
<dbReference type="PROSITE" id="PS50159">
    <property type="entry name" value="RIBOSOMAL_S13_2"/>
    <property type="match status" value="1"/>
</dbReference>
<evidence type="ECO:0000256" key="7">
    <source>
        <dbReference type="HAMAP-Rule" id="MF_01315"/>
    </source>
</evidence>
<evidence type="ECO:0000256" key="3">
    <source>
        <dbReference type="ARBA" id="ARBA00022884"/>
    </source>
</evidence>
<dbReference type="PROSITE" id="PS00646">
    <property type="entry name" value="RIBOSOMAL_S13_1"/>
    <property type="match status" value="1"/>
</dbReference>
<sequence>MARIAGVELPANKRVEIGLTAIYGIGRSLANKIISAAGVNPDTRVKDLTEEEINKLRTIIEGNYKIEGELRREISSNIARLIKINCYRGIRHKRGLPVRGQRTRSNARTRKGPRRTVGAGKKGKK</sequence>
<evidence type="ECO:0000256" key="1">
    <source>
        <dbReference type="ARBA" id="ARBA00008080"/>
    </source>
</evidence>
<feature type="compositionally biased region" description="Basic residues" evidence="9">
    <location>
        <begin position="95"/>
        <end position="114"/>
    </location>
</feature>
<keyword evidence="7" id="KW-0820">tRNA-binding</keyword>
<dbReference type="NCBIfam" id="TIGR03631">
    <property type="entry name" value="uS13_bact"/>
    <property type="match status" value="1"/>
</dbReference>
<dbReference type="GO" id="GO:0005829">
    <property type="term" value="C:cytosol"/>
    <property type="evidence" value="ECO:0007669"/>
    <property type="project" value="TreeGrafter"/>
</dbReference>
<dbReference type="Pfam" id="PF00416">
    <property type="entry name" value="Ribosomal_S13"/>
    <property type="match status" value="1"/>
</dbReference>
<feature type="region of interest" description="Disordered" evidence="9">
    <location>
        <begin position="95"/>
        <end position="125"/>
    </location>
</feature>
<dbReference type="SUPFAM" id="SSF46946">
    <property type="entry name" value="S13-like H2TH domain"/>
    <property type="match status" value="1"/>
</dbReference>
<comment type="function">
    <text evidence="7">Located at the top of the head of the 30S subunit, it contacts several helices of the 16S rRNA. In the 70S ribosome it contacts the 23S rRNA (bridge B1a) and protein L5 of the 50S subunit (bridge B1b), connecting the 2 subunits; these bridges are implicated in subunit movement. Contacts the tRNAs in the A and P-sites.</text>
</comment>
<dbReference type="GO" id="GO:0003735">
    <property type="term" value="F:structural constituent of ribosome"/>
    <property type="evidence" value="ECO:0007669"/>
    <property type="project" value="InterPro"/>
</dbReference>
<evidence type="ECO:0000256" key="4">
    <source>
        <dbReference type="ARBA" id="ARBA00022980"/>
    </source>
</evidence>
<dbReference type="GO" id="GO:0000049">
    <property type="term" value="F:tRNA binding"/>
    <property type="evidence" value="ECO:0007669"/>
    <property type="project" value="UniProtKB-UniRule"/>
</dbReference>
<evidence type="ECO:0000256" key="2">
    <source>
        <dbReference type="ARBA" id="ARBA00022730"/>
    </source>
</evidence>
<evidence type="ECO:0000313" key="10">
    <source>
        <dbReference type="EMBL" id="RLE10503.1"/>
    </source>
</evidence>
<dbReference type="PIRSF" id="PIRSF002134">
    <property type="entry name" value="Ribosomal_S13"/>
    <property type="match status" value="1"/>
</dbReference>
<comment type="subunit">
    <text evidence="7">Part of the 30S ribosomal subunit. Forms a loose heterodimer with protein S19. Forms two bridges to the 50S subunit in the 70S ribosome.</text>
</comment>
<dbReference type="InterPro" id="IPR018269">
    <property type="entry name" value="Ribosomal_uS13_CS"/>
</dbReference>
<comment type="caution">
    <text evidence="10">The sequence shown here is derived from an EMBL/GenBank/DDBJ whole genome shotgun (WGS) entry which is preliminary data.</text>
</comment>
<dbReference type="InterPro" id="IPR001892">
    <property type="entry name" value="Ribosomal_uS13"/>
</dbReference>
<dbReference type="GO" id="GO:0019843">
    <property type="term" value="F:rRNA binding"/>
    <property type="evidence" value="ECO:0007669"/>
    <property type="project" value="UniProtKB-UniRule"/>
</dbReference>
<dbReference type="InterPro" id="IPR019980">
    <property type="entry name" value="Ribosomal_uS13_bac-type"/>
</dbReference>
<evidence type="ECO:0000256" key="6">
    <source>
        <dbReference type="ARBA" id="ARBA00035166"/>
    </source>
</evidence>
<evidence type="ECO:0000256" key="5">
    <source>
        <dbReference type="ARBA" id="ARBA00023274"/>
    </source>
</evidence>
<evidence type="ECO:0000256" key="8">
    <source>
        <dbReference type="RuleBase" id="RU003830"/>
    </source>
</evidence>
<dbReference type="GO" id="GO:0006412">
    <property type="term" value="P:translation"/>
    <property type="evidence" value="ECO:0007669"/>
    <property type="project" value="UniProtKB-UniRule"/>
</dbReference>
<gene>
    <name evidence="7" type="primary">rpsM</name>
    <name evidence="10" type="ORF">DRJ00_01180</name>
</gene>
<protein>
    <recommendedName>
        <fullName evidence="6 7">Small ribosomal subunit protein uS13</fullName>
    </recommendedName>
</protein>
<organism evidence="10 11">
    <name type="scientific">Aerophobetes bacterium</name>
    <dbReference type="NCBI Taxonomy" id="2030807"/>
    <lineage>
        <taxon>Bacteria</taxon>
        <taxon>Candidatus Aerophobota</taxon>
    </lineage>
</organism>
<comment type="similarity">
    <text evidence="1 7 8">Belongs to the universal ribosomal protein uS13 family.</text>
</comment>
<keyword evidence="5 7" id="KW-0687">Ribonucleoprotein</keyword>
<dbReference type="GO" id="GO:0015935">
    <property type="term" value="C:small ribosomal subunit"/>
    <property type="evidence" value="ECO:0007669"/>
    <property type="project" value="TreeGrafter"/>
</dbReference>
<accession>A0A497E6I8</accession>
<keyword evidence="4 7" id="KW-0689">Ribosomal protein</keyword>
<dbReference type="EMBL" id="QMPZ01000007">
    <property type="protein sequence ID" value="RLE10503.1"/>
    <property type="molecule type" value="Genomic_DNA"/>
</dbReference>
<dbReference type="HAMAP" id="MF_01315">
    <property type="entry name" value="Ribosomal_uS13"/>
    <property type="match status" value="1"/>
</dbReference>
<dbReference type="PANTHER" id="PTHR10871">
    <property type="entry name" value="30S RIBOSOMAL PROTEIN S13/40S RIBOSOMAL PROTEIN S18"/>
    <property type="match status" value="1"/>
</dbReference>
<proteinExistence type="inferred from homology"/>
<dbReference type="Gene3D" id="4.10.910.10">
    <property type="entry name" value="30s ribosomal protein s13, domain 2"/>
    <property type="match status" value="1"/>
</dbReference>
<keyword evidence="2 7" id="KW-0699">rRNA-binding</keyword>
<evidence type="ECO:0000256" key="9">
    <source>
        <dbReference type="SAM" id="MobiDB-lite"/>
    </source>
</evidence>
<dbReference type="Proteomes" id="UP000279422">
    <property type="component" value="Unassembled WGS sequence"/>
</dbReference>
<name>A0A497E6I8_UNCAE</name>
<dbReference type="InterPro" id="IPR010979">
    <property type="entry name" value="Ribosomal_uS13-like_H2TH"/>
</dbReference>
<dbReference type="PANTHER" id="PTHR10871:SF1">
    <property type="entry name" value="SMALL RIBOSOMAL SUBUNIT PROTEIN US13M"/>
    <property type="match status" value="1"/>
</dbReference>